<dbReference type="KEGG" id="ruv:EC9_27860"/>
<evidence type="ECO:0000256" key="1">
    <source>
        <dbReference type="SAM" id="Phobius"/>
    </source>
</evidence>
<reference evidence="2 3" key="1">
    <citation type="submission" date="2019-02" db="EMBL/GenBank/DDBJ databases">
        <title>Deep-cultivation of Planctomycetes and their phenomic and genomic characterization uncovers novel biology.</title>
        <authorList>
            <person name="Wiegand S."/>
            <person name="Jogler M."/>
            <person name="Boedeker C."/>
            <person name="Pinto D."/>
            <person name="Vollmers J."/>
            <person name="Rivas-Marin E."/>
            <person name="Kohn T."/>
            <person name="Peeters S.H."/>
            <person name="Heuer A."/>
            <person name="Rast P."/>
            <person name="Oberbeckmann S."/>
            <person name="Bunk B."/>
            <person name="Jeske O."/>
            <person name="Meyerdierks A."/>
            <person name="Storesund J.E."/>
            <person name="Kallscheuer N."/>
            <person name="Luecker S."/>
            <person name="Lage O.M."/>
            <person name="Pohl T."/>
            <person name="Merkel B.J."/>
            <person name="Hornburger P."/>
            <person name="Mueller R.-W."/>
            <person name="Bruemmer F."/>
            <person name="Labrenz M."/>
            <person name="Spormann A.M."/>
            <person name="Op den Camp H."/>
            <person name="Overmann J."/>
            <person name="Amann R."/>
            <person name="Jetten M.S.M."/>
            <person name="Mascher T."/>
            <person name="Medema M.H."/>
            <person name="Devos D.P."/>
            <person name="Kaster A.-K."/>
            <person name="Ovreas L."/>
            <person name="Rohde M."/>
            <person name="Galperin M.Y."/>
            <person name="Jogler C."/>
        </authorList>
    </citation>
    <scope>NUCLEOTIDE SEQUENCE [LARGE SCALE GENOMIC DNA]</scope>
    <source>
        <strain evidence="2 3">EC9</strain>
    </source>
</reference>
<keyword evidence="1" id="KW-0812">Transmembrane</keyword>
<evidence type="ECO:0000313" key="3">
    <source>
        <dbReference type="Proteomes" id="UP000319557"/>
    </source>
</evidence>
<feature type="transmembrane region" description="Helical" evidence="1">
    <location>
        <begin position="114"/>
        <end position="136"/>
    </location>
</feature>
<evidence type="ECO:0000313" key="2">
    <source>
        <dbReference type="EMBL" id="QDS88595.1"/>
    </source>
</evidence>
<keyword evidence="1" id="KW-0472">Membrane</keyword>
<name>A0A517M148_9BACT</name>
<accession>A0A517M148</accession>
<feature type="transmembrane region" description="Helical" evidence="1">
    <location>
        <begin position="34"/>
        <end position="54"/>
    </location>
</feature>
<feature type="transmembrane region" description="Helical" evidence="1">
    <location>
        <begin position="86"/>
        <end position="107"/>
    </location>
</feature>
<dbReference type="Proteomes" id="UP000319557">
    <property type="component" value="Chromosome"/>
</dbReference>
<protein>
    <recommendedName>
        <fullName evidence="4">DUF5658 domain-containing protein</fullName>
    </recommendedName>
</protein>
<sequence>MSNATGQWDADWNNVDILQMPKNWARWIETSPTILALLAIWIGLVSAYDIYLTIKFADSLAYLEQNPVARGILNLDSIHGMGVEHLARFIGMKCGGTVLSIGALFMISHWKHHLANLAAGGVALVQLGVLAFLSFAN</sequence>
<dbReference type="AlphaFoldDB" id="A0A517M148"/>
<keyword evidence="1" id="KW-1133">Transmembrane helix</keyword>
<keyword evidence="3" id="KW-1185">Reference proteome</keyword>
<evidence type="ECO:0008006" key="4">
    <source>
        <dbReference type="Google" id="ProtNLM"/>
    </source>
</evidence>
<gene>
    <name evidence="2" type="ORF">EC9_27860</name>
</gene>
<dbReference type="OrthoDB" id="275094at2"/>
<proteinExistence type="predicted"/>
<dbReference type="RefSeq" id="WP_145345920.1">
    <property type="nucleotide sequence ID" value="NZ_CP036261.1"/>
</dbReference>
<dbReference type="EMBL" id="CP036261">
    <property type="protein sequence ID" value="QDS88595.1"/>
    <property type="molecule type" value="Genomic_DNA"/>
</dbReference>
<organism evidence="2 3">
    <name type="scientific">Rosistilla ulvae</name>
    <dbReference type="NCBI Taxonomy" id="1930277"/>
    <lineage>
        <taxon>Bacteria</taxon>
        <taxon>Pseudomonadati</taxon>
        <taxon>Planctomycetota</taxon>
        <taxon>Planctomycetia</taxon>
        <taxon>Pirellulales</taxon>
        <taxon>Pirellulaceae</taxon>
        <taxon>Rosistilla</taxon>
    </lineage>
</organism>